<organism evidence="2 3">
    <name type="scientific">Siphonobacter aquaeclarae</name>
    <dbReference type="NCBI Taxonomy" id="563176"/>
    <lineage>
        <taxon>Bacteria</taxon>
        <taxon>Pseudomonadati</taxon>
        <taxon>Bacteroidota</taxon>
        <taxon>Cytophagia</taxon>
        <taxon>Cytophagales</taxon>
        <taxon>Cytophagaceae</taxon>
        <taxon>Siphonobacter</taxon>
    </lineage>
</organism>
<dbReference type="AlphaFoldDB" id="A0A1G9W903"/>
<dbReference type="Pfam" id="PF10047">
    <property type="entry name" value="DUF2281"/>
    <property type="match status" value="1"/>
</dbReference>
<keyword evidence="3" id="KW-1185">Reference proteome</keyword>
<dbReference type="EMBL" id="FNGS01000009">
    <property type="protein sequence ID" value="SDM80980.1"/>
    <property type="molecule type" value="Genomic_DNA"/>
</dbReference>
<evidence type="ECO:0000313" key="3">
    <source>
        <dbReference type="Proteomes" id="UP000198901"/>
    </source>
</evidence>
<gene>
    <name evidence="2" type="ORF">SAMN04488090_4293</name>
</gene>
<sequence length="69" mass="7977">MISSAALLAEIRTLSPALRKEAEDYISFLKKKMESERSPLKDREFGYGKGKVWISEDFDAPLDDFSEYR</sequence>
<protein>
    <recommendedName>
        <fullName evidence="1">DUF2281 domain-containing protein</fullName>
    </recommendedName>
</protein>
<evidence type="ECO:0000259" key="1">
    <source>
        <dbReference type="Pfam" id="PF10047"/>
    </source>
</evidence>
<proteinExistence type="predicted"/>
<dbReference type="RefSeq" id="WP_245689984.1">
    <property type="nucleotide sequence ID" value="NZ_FNGS01000009.1"/>
</dbReference>
<name>A0A1G9W903_9BACT</name>
<reference evidence="2 3" key="1">
    <citation type="submission" date="2016-10" db="EMBL/GenBank/DDBJ databases">
        <authorList>
            <person name="de Groot N.N."/>
        </authorList>
    </citation>
    <scope>NUCLEOTIDE SEQUENCE [LARGE SCALE GENOMIC DNA]</scope>
    <source>
        <strain evidence="2 3">DSM 21668</strain>
    </source>
</reference>
<dbReference type="STRING" id="563176.SAMN04488090_4293"/>
<feature type="domain" description="DUF2281" evidence="1">
    <location>
        <begin position="7"/>
        <end position="68"/>
    </location>
</feature>
<dbReference type="Proteomes" id="UP000198901">
    <property type="component" value="Unassembled WGS sequence"/>
</dbReference>
<accession>A0A1G9W903</accession>
<evidence type="ECO:0000313" key="2">
    <source>
        <dbReference type="EMBL" id="SDM80980.1"/>
    </source>
</evidence>
<dbReference type="InterPro" id="IPR018739">
    <property type="entry name" value="DUF2281"/>
</dbReference>